<protein>
    <submittedName>
        <fullName evidence="5">Outer membrane lipoprotein-sorting protein</fullName>
    </submittedName>
</protein>
<accession>A0A0P1LM20</accession>
<dbReference type="Proteomes" id="UP000182011">
    <property type="component" value="Unassembled WGS sequence"/>
</dbReference>
<name>A0A0P1NW21_9BACT</name>
<feature type="domain" description="Uncharacterized protein TP-0789" evidence="3">
    <location>
        <begin position="64"/>
        <end position="247"/>
    </location>
</feature>
<evidence type="ECO:0000256" key="1">
    <source>
        <dbReference type="ARBA" id="ARBA00022729"/>
    </source>
</evidence>
<feature type="signal peptide" evidence="2">
    <location>
        <begin position="1"/>
        <end position="20"/>
    </location>
</feature>
<evidence type="ECO:0000313" key="5">
    <source>
        <dbReference type="EMBL" id="CUU03879.1"/>
    </source>
</evidence>
<dbReference type="Pfam" id="PF17131">
    <property type="entry name" value="LolA_like"/>
    <property type="match status" value="1"/>
</dbReference>
<feature type="chain" id="PRO_5030013179" evidence="2">
    <location>
        <begin position="21"/>
        <end position="249"/>
    </location>
</feature>
<dbReference type="CDD" id="cd16329">
    <property type="entry name" value="LolA_like"/>
    <property type="match status" value="1"/>
</dbReference>
<sequence>MRTLLSSLLFLSLLVSLGFPQTPQEIIKKSENQIKGRTSYGIVEMNIITPDFKRTLKMEGWWVGNEKALIEIKYPKKEEGNKTLKIGNELWLYLRNTESLTKIPPSMMLQSWNGSDFTYDDLVRESNLERDYDMRIISSDETINSELCWKIELVPKPQAPVVWGKIFYWVRKSDYLPAKIEYYDEKGKLIRYMEFYNVKEIRGRKLPTRWVMYNNIEKGRRTEFTLIDIVFDIKIDEKIFSFRELEKRR</sequence>
<dbReference type="OrthoDB" id="9803781at2"/>
<evidence type="ECO:0000256" key="2">
    <source>
        <dbReference type="SAM" id="SignalP"/>
    </source>
</evidence>
<accession>A0A0P1LVH2</accession>
<evidence type="ECO:0000313" key="4">
    <source>
        <dbReference type="EMBL" id="CUS79364.1"/>
    </source>
</evidence>
<keyword evidence="1 2" id="KW-0732">Signal</keyword>
<dbReference type="InterPro" id="IPR033399">
    <property type="entry name" value="TP_0789-like"/>
</dbReference>
<reference evidence="4 7" key="2">
    <citation type="submission" date="2015-11" db="EMBL/GenBank/DDBJ databases">
        <authorList>
            <person name="Varghese N."/>
        </authorList>
    </citation>
    <scope>NUCLEOTIDE SEQUENCE [LARGE SCALE GENOMIC DNA]</scope>
    <source>
        <strain evidence="4 7">JGI-8</strain>
    </source>
</reference>
<evidence type="ECO:0000259" key="3">
    <source>
        <dbReference type="Pfam" id="PF17131"/>
    </source>
</evidence>
<accession>A0A0P1MKY8</accession>
<dbReference type="InterPro" id="IPR029046">
    <property type="entry name" value="LolA/LolB/LppX"/>
</dbReference>
<dbReference type="RefSeq" id="WP_047133673.1">
    <property type="nucleotide sequence ID" value="NZ_CZVI01000002.1"/>
</dbReference>
<gene>
    <name evidence="5" type="ORF">JGI4_00876</name>
    <name evidence="4" type="ORF">JGI8_00311</name>
</gene>
<organism evidence="5 6">
    <name type="scientific">Candidatus Kryptonium thompsonii</name>
    <dbReference type="NCBI Taxonomy" id="1633631"/>
    <lineage>
        <taxon>Bacteria</taxon>
        <taxon>Pseudomonadati</taxon>
        <taxon>Candidatus Kryptoniota</taxon>
        <taxon>Candidatus Kryptonium</taxon>
    </lineage>
</organism>
<accession>A0A0P1MDU5</accession>
<evidence type="ECO:0000313" key="7">
    <source>
        <dbReference type="Proteomes" id="UP000182200"/>
    </source>
</evidence>
<dbReference type="SUPFAM" id="SSF89392">
    <property type="entry name" value="Prokaryotic lipoproteins and lipoprotein localization factors"/>
    <property type="match status" value="1"/>
</dbReference>
<keyword evidence="5" id="KW-0449">Lipoprotein</keyword>
<keyword evidence="7" id="KW-1185">Reference proteome</keyword>
<dbReference type="STRING" id="1633631.GCA_001442925_00875"/>
<dbReference type="Proteomes" id="UP000182200">
    <property type="component" value="Unassembled WGS sequence"/>
</dbReference>
<dbReference type="Gene3D" id="2.50.20.10">
    <property type="entry name" value="Lipoprotein localisation LolA/LolB/LppX"/>
    <property type="match status" value="1"/>
</dbReference>
<proteinExistence type="predicted"/>
<accession>A0A0S4MY40</accession>
<evidence type="ECO:0000313" key="6">
    <source>
        <dbReference type="Proteomes" id="UP000182011"/>
    </source>
</evidence>
<reference evidence="5 6" key="1">
    <citation type="submission" date="2015-11" db="EMBL/GenBank/DDBJ databases">
        <authorList>
            <person name="Zhang Y."/>
            <person name="Guo Z."/>
        </authorList>
    </citation>
    <scope>NUCLEOTIDE SEQUENCE [LARGE SCALE GENOMIC DNA]</scope>
    <source>
        <strain evidence="5">JGI-4</strain>
    </source>
</reference>
<accession>A0A0P1LF03</accession>
<dbReference type="EMBL" id="CZVI01000002">
    <property type="protein sequence ID" value="CUS79364.1"/>
    <property type="molecule type" value="Genomic_DNA"/>
</dbReference>
<dbReference type="AlphaFoldDB" id="A0A0P1NW21"/>
<dbReference type="EMBL" id="FAOP01000004">
    <property type="protein sequence ID" value="CUU03879.1"/>
    <property type="molecule type" value="Genomic_DNA"/>
</dbReference>
<accession>A0A0P1P4H6</accession>
<accession>A0A0P1NW21</accession>